<organism evidence="1 2">
    <name type="scientific">Trifolium medium</name>
    <dbReference type="NCBI Taxonomy" id="97028"/>
    <lineage>
        <taxon>Eukaryota</taxon>
        <taxon>Viridiplantae</taxon>
        <taxon>Streptophyta</taxon>
        <taxon>Embryophyta</taxon>
        <taxon>Tracheophyta</taxon>
        <taxon>Spermatophyta</taxon>
        <taxon>Magnoliopsida</taxon>
        <taxon>eudicotyledons</taxon>
        <taxon>Gunneridae</taxon>
        <taxon>Pentapetalae</taxon>
        <taxon>rosids</taxon>
        <taxon>fabids</taxon>
        <taxon>Fabales</taxon>
        <taxon>Fabaceae</taxon>
        <taxon>Papilionoideae</taxon>
        <taxon>50 kb inversion clade</taxon>
        <taxon>NPAAA clade</taxon>
        <taxon>Hologalegina</taxon>
        <taxon>IRL clade</taxon>
        <taxon>Trifolieae</taxon>
        <taxon>Trifolium</taxon>
    </lineage>
</organism>
<sequence length="280" mass="31119">YDSPLWKALTGIWDKFQQNIVWNLGNGNHINFWLDKWTLSGDSLINTTSQPVINKTLSVRDVLNPTGDWNLNFLNDNLPINTVNQILIIPAPTDLDGLDVIGWGGTTTRHFTVQGAYKLQRGHYQPLDREWKALWDWIFKNITNHFNGVYEVDWIATFMVACWNPEAIEKVTLSTLVGKDLKKGGSSSTVMDLKMIKWPLLGVEETIFLGLLLARGATSSMQGAVHASVWRLPSGGRTRRSSLGANRARAVYIAAGSFSAAQERESEGFAKGFPPTSSLG</sequence>
<feature type="non-terminal residue" evidence="1">
    <location>
        <position position="1"/>
    </location>
</feature>
<dbReference type="Proteomes" id="UP000265520">
    <property type="component" value="Unassembled WGS sequence"/>
</dbReference>
<feature type="non-terminal residue" evidence="1">
    <location>
        <position position="280"/>
    </location>
</feature>
<comment type="caution">
    <text evidence="1">The sequence shown here is derived from an EMBL/GenBank/DDBJ whole genome shotgun (WGS) entry which is preliminary data.</text>
</comment>
<evidence type="ECO:0000313" key="1">
    <source>
        <dbReference type="EMBL" id="MCH92572.1"/>
    </source>
</evidence>
<dbReference type="EMBL" id="LXQA010022966">
    <property type="protein sequence ID" value="MCH92572.1"/>
    <property type="molecule type" value="Genomic_DNA"/>
</dbReference>
<protein>
    <submittedName>
        <fullName evidence="1">Putative ribonuclease H protein</fullName>
    </submittedName>
</protein>
<evidence type="ECO:0000313" key="2">
    <source>
        <dbReference type="Proteomes" id="UP000265520"/>
    </source>
</evidence>
<gene>
    <name evidence="1" type="ORF">A2U01_0013512</name>
</gene>
<name>A0A392MZ28_9FABA</name>
<reference evidence="1 2" key="1">
    <citation type="journal article" date="2018" name="Front. Plant Sci.">
        <title>Red Clover (Trifolium pratense) and Zigzag Clover (T. medium) - A Picture of Genomic Similarities and Differences.</title>
        <authorList>
            <person name="Dluhosova J."/>
            <person name="Istvanek J."/>
            <person name="Nedelnik J."/>
            <person name="Repkova J."/>
        </authorList>
    </citation>
    <scope>NUCLEOTIDE SEQUENCE [LARGE SCALE GENOMIC DNA]</scope>
    <source>
        <strain evidence="2">cv. 10/8</strain>
        <tissue evidence="1">Leaf</tissue>
    </source>
</reference>
<accession>A0A392MZ28</accession>
<proteinExistence type="predicted"/>
<dbReference type="AlphaFoldDB" id="A0A392MZ28"/>
<keyword evidence="2" id="KW-1185">Reference proteome</keyword>